<dbReference type="GeneID" id="56135900"/>
<keyword evidence="1" id="KW-0378">Hydrolase</keyword>
<dbReference type="Proteomes" id="UP000320799">
    <property type="component" value="Segment"/>
</dbReference>
<protein>
    <submittedName>
        <fullName evidence="1">Deoxyuridine 5'-triphosphate nucleotide hydrolase</fullName>
    </submittedName>
</protein>
<accession>A0A514CSJ3</accession>
<organism evidence="1 2">
    <name type="scientific">Achromobacter phage Motura</name>
    <dbReference type="NCBI Taxonomy" id="2591403"/>
    <lineage>
        <taxon>Viruses</taxon>
        <taxon>Duplodnaviria</taxon>
        <taxon>Heunggongvirae</taxon>
        <taxon>Uroviricota</taxon>
        <taxon>Caudoviricetes</taxon>
        <taxon>Moturavirus</taxon>
        <taxon>Moturavirus motura</taxon>
    </lineage>
</organism>
<dbReference type="Gene3D" id="1.10.4010.10">
    <property type="entry name" value="Type II deoxyuridine triphosphatase"/>
    <property type="match status" value="1"/>
</dbReference>
<dbReference type="EMBL" id="MN094788">
    <property type="protein sequence ID" value="QDH83443.1"/>
    <property type="molecule type" value="Genomic_DNA"/>
</dbReference>
<evidence type="ECO:0000313" key="2">
    <source>
        <dbReference type="Proteomes" id="UP000320799"/>
    </source>
</evidence>
<proteinExistence type="predicted"/>
<dbReference type="KEGG" id="vg:56135900"/>
<keyword evidence="2" id="KW-1185">Reference proteome</keyword>
<dbReference type="InterPro" id="IPR014871">
    <property type="entry name" value="dUTPase/dCTP_pyrophosphatase"/>
</dbReference>
<dbReference type="SUPFAM" id="SSF101386">
    <property type="entry name" value="all-alpha NTP pyrophosphatases"/>
    <property type="match status" value="1"/>
</dbReference>
<name>A0A514CSJ3_9CAUD</name>
<reference evidence="1 2" key="1">
    <citation type="submission" date="2019-06" db="EMBL/GenBank/DDBJ databases">
        <authorList>
            <person name="Kincaid V.D."/>
            <person name="Fuller A."/>
            <person name="Hodges K."/>
            <person name="Bansal M."/>
            <person name="Essig J."/>
            <person name="Johnson A."/>
        </authorList>
    </citation>
    <scope>NUCLEOTIDE SEQUENCE [LARGE SCALE GENOMIC DNA]</scope>
</reference>
<dbReference type="Pfam" id="PF08761">
    <property type="entry name" value="dUTPase_2"/>
    <property type="match status" value="1"/>
</dbReference>
<dbReference type="GO" id="GO:0016787">
    <property type="term" value="F:hydrolase activity"/>
    <property type="evidence" value="ECO:0007669"/>
    <property type="project" value="UniProtKB-KW"/>
</dbReference>
<sequence>MKNIRELLALQYATNDKLAPGWLERSDVDFYSAIRDEAGELAVSAGWKPWWSKAESKLDRDNCKVEVVDLLHFHMSAVLRECFEQEGDELEDLSDEALKRELIESAADNFEYANYSSINPDRTDVQAVNDYLGDVLCMGAISSVPQLMALAERFGMIEAEFGLRYIAKNALNNFRKAHNYKGDIEGMPAYRKMWFDGQQEDNYYVTAYLNKQVENGKTPTYQQFYDAMEAMYVGNYDPTQFA</sequence>
<evidence type="ECO:0000313" key="1">
    <source>
        <dbReference type="EMBL" id="QDH83443.1"/>
    </source>
</evidence>
<dbReference type="RefSeq" id="YP_009903624.1">
    <property type="nucleotide sequence ID" value="NC_049849.1"/>
</dbReference>